<dbReference type="InterPro" id="IPR004143">
    <property type="entry name" value="BPL_LPL_catalytic"/>
</dbReference>
<protein>
    <submittedName>
        <fullName evidence="2">Biotin/lipoate A/B protein ligase</fullName>
    </submittedName>
</protein>
<dbReference type="InterPro" id="IPR050664">
    <property type="entry name" value="Octanoyltrans_LipM/LipL"/>
</dbReference>
<dbReference type="CDD" id="cd16443">
    <property type="entry name" value="LplA"/>
    <property type="match status" value="1"/>
</dbReference>
<organism evidence="2 3">
    <name type="scientific">Desulfobacca acetoxidans (strain ATCC 700848 / DSM 11109 / ASRB2)</name>
    <dbReference type="NCBI Taxonomy" id="880072"/>
    <lineage>
        <taxon>Bacteria</taxon>
        <taxon>Pseudomonadati</taxon>
        <taxon>Thermodesulfobacteriota</taxon>
        <taxon>Desulfobaccia</taxon>
        <taxon>Desulfobaccales</taxon>
        <taxon>Desulfobaccaceae</taxon>
        <taxon>Desulfobacca</taxon>
    </lineage>
</organism>
<dbReference type="PANTHER" id="PTHR43679:SF2">
    <property type="entry name" value="OCTANOYL-[GCVH]:PROTEIN N-OCTANOYLTRANSFERASE"/>
    <property type="match status" value="1"/>
</dbReference>
<dbReference type="Gene3D" id="3.30.930.10">
    <property type="entry name" value="Bira Bifunctional Protein, Domain 2"/>
    <property type="match status" value="1"/>
</dbReference>
<dbReference type="HOGENOM" id="CLU_022986_5_0_7"/>
<name>F2NFK9_DESAR</name>
<dbReference type="KEGG" id="dao:Desac_2304"/>
<dbReference type="PROSITE" id="PS51733">
    <property type="entry name" value="BPL_LPL_CATALYTIC"/>
    <property type="match status" value="1"/>
</dbReference>
<evidence type="ECO:0000259" key="1">
    <source>
        <dbReference type="PROSITE" id="PS51733"/>
    </source>
</evidence>
<dbReference type="eggNOG" id="COG0095">
    <property type="taxonomic scope" value="Bacteria"/>
</dbReference>
<reference evidence="2 3" key="1">
    <citation type="journal article" date="2011" name="Stand. Genomic Sci.">
        <title>Complete genome sequence of the acetate-degrading sulfate reducer Desulfobacca acetoxidans type strain (ASRB2).</title>
        <authorList>
            <person name="Goker M."/>
            <person name="Teshima H."/>
            <person name="Lapidus A."/>
            <person name="Nolan M."/>
            <person name="Lucas S."/>
            <person name="Hammon N."/>
            <person name="Deshpande S."/>
            <person name="Cheng J.F."/>
            <person name="Tapia R."/>
            <person name="Han C."/>
            <person name="Goodwin L."/>
            <person name="Pitluck S."/>
            <person name="Huntemann M."/>
            <person name="Liolios K."/>
            <person name="Ivanova N."/>
            <person name="Pagani I."/>
            <person name="Mavromatis K."/>
            <person name="Ovchinikova G."/>
            <person name="Pati A."/>
            <person name="Chen A."/>
            <person name="Palaniappan K."/>
            <person name="Land M."/>
            <person name="Hauser L."/>
            <person name="Brambilla E.M."/>
            <person name="Rohde M."/>
            <person name="Spring S."/>
            <person name="Detter J.C."/>
            <person name="Woyke T."/>
            <person name="Bristow J."/>
            <person name="Eisen J.A."/>
            <person name="Markowitz V."/>
            <person name="Hugenholtz P."/>
            <person name="Kyrpides N.C."/>
            <person name="Klenk H.P."/>
        </authorList>
    </citation>
    <scope>NUCLEOTIDE SEQUENCE [LARGE SCALE GENOMIC DNA]</scope>
    <source>
        <strain evidence="3">ATCC 700848 / DSM 11109 / ASRB2</strain>
    </source>
</reference>
<dbReference type="InterPro" id="IPR045864">
    <property type="entry name" value="aa-tRNA-synth_II/BPL/LPL"/>
</dbReference>
<dbReference type="RefSeq" id="WP_013707237.1">
    <property type="nucleotide sequence ID" value="NC_015388.1"/>
</dbReference>
<dbReference type="SUPFAM" id="SSF55681">
    <property type="entry name" value="Class II aaRS and biotin synthetases"/>
    <property type="match status" value="1"/>
</dbReference>
<dbReference type="EMBL" id="CP002629">
    <property type="protein sequence ID" value="AEB10128.1"/>
    <property type="molecule type" value="Genomic_DNA"/>
</dbReference>
<sequence>MFRLLDHGPCPPAWNMAVDCALWRSHAENGGPPTIRFYQWVQPTLSVGAGQKLPPDLTKERLEALGWAFVRRPSGGRAVLHGGDLTYSVVAGQREGFPPSVRAVYRRLCRGLQAGLARLGITVSTGTPSRNSRKEFHCFAWISDGDLSFQGKKFAGGAQVWRNGTFLQHGSIMVDPPAANWQRFQTLPDLNQPFPPNTTCLSEILERPVSISSLKTALQQGLREELNITLMPGDLTTWEEDQLRLELEARTQRF</sequence>
<keyword evidence="2" id="KW-0436">Ligase</keyword>
<evidence type="ECO:0000313" key="2">
    <source>
        <dbReference type="EMBL" id="AEB10128.1"/>
    </source>
</evidence>
<dbReference type="AlphaFoldDB" id="F2NFK9"/>
<accession>F2NFK9</accession>
<dbReference type="OrthoDB" id="9787898at2"/>
<evidence type="ECO:0000313" key="3">
    <source>
        <dbReference type="Proteomes" id="UP000000483"/>
    </source>
</evidence>
<keyword evidence="3" id="KW-1185">Reference proteome</keyword>
<dbReference type="STRING" id="880072.Desac_2304"/>
<dbReference type="PANTHER" id="PTHR43679">
    <property type="entry name" value="OCTANOYLTRANSFERASE LIPM-RELATED"/>
    <property type="match status" value="1"/>
</dbReference>
<proteinExistence type="predicted"/>
<reference evidence="3" key="2">
    <citation type="submission" date="2011-03" db="EMBL/GenBank/DDBJ databases">
        <title>The complete genome of Desulfobacca acetoxidans DSM 11109.</title>
        <authorList>
            <consortium name="US DOE Joint Genome Institute (JGI-PGF)"/>
            <person name="Lucas S."/>
            <person name="Copeland A."/>
            <person name="Lapidus A."/>
            <person name="Bruce D."/>
            <person name="Goodwin L."/>
            <person name="Pitluck S."/>
            <person name="Peters L."/>
            <person name="Kyrpides N."/>
            <person name="Mavromatis K."/>
            <person name="Ivanova N."/>
            <person name="Ovchinnikova G."/>
            <person name="Teshima H."/>
            <person name="Detter J.C."/>
            <person name="Han C."/>
            <person name="Land M."/>
            <person name="Hauser L."/>
            <person name="Markowitz V."/>
            <person name="Cheng J.-F."/>
            <person name="Hugenholtz P."/>
            <person name="Woyke T."/>
            <person name="Wu D."/>
            <person name="Spring S."/>
            <person name="Schueler E."/>
            <person name="Brambilla E."/>
            <person name="Klenk H.-P."/>
            <person name="Eisen J.A."/>
        </authorList>
    </citation>
    <scope>NUCLEOTIDE SEQUENCE [LARGE SCALE GENOMIC DNA]</scope>
    <source>
        <strain evidence="3">ATCC 700848 / DSM 11109 / ASRB2</strain>
    </source>
</reference>
<dbReference type="Proteomes" id="UP000000483">
    <property type="component" value="Chromosome"/>
</dbReference>
<feature type="domain" description="BPL/LPL catalytic" evidence="1">
    <location>
        <begin position="29"/>
        <end position="230"/>
    </location>
</feature>
<gene>
    <name evidence="2" type="ordered locus">Desac_2304</name>
</gene>
<dbReference type="Pfam" id="PF21948">
    <property type="entry name" value="LplA-B_cat"/>
    <property type="match status" value="1"/>
</dbReference>
<dbReference type="GO" id="GO:0016874">
    <property type="term" value="F:ligase activity"/>
    <property type="evidence" value="ECO:0007669"/>
    <property type="project" value="UniProtKB-KW"/>
</dbReference>